<dbReference type="InterPro" id="IPR012347">
    <property type="entry name" value="Ferritin-like"/>
</dbReference>
<dbReference type="Gene3D" id="1.20.1260.10">
    <property type="match status" value="1"/>
</dbReference>
<sequence>MNNDKTREYLKDIAELCIDGTQGYKDAAEKVDTPYLTSLFTTFAKEREGILNAINQELADLGAPVVTEGRTDGTALGSIHKFWLDFKAALSSDNTESILEECKRGEKYILDEIDDILKNKTEMTRSSVQILKDARYTIWKRMETIEHAEESQS</sequence>
<dbReference type="InterPro" id="IPR019052">
    <property type="entry name" value="DUF2383"/>
</dbReference>
<dbReference type="InterPro" id="IPR011971">
    <property type="entry name" value="CHP02284"/>
</dbReference>
<name>I4AF00_BERLS</name>
<dbReference type="KEGG" id="fli:Fleli_0023"/>
<proteinExistence type="predicted"/>
<organism evidence="2 3">
    <name type="scientific">Bernardetia litoralis (strain ATCC 23117 / DSM 6794 / NBRC 15988 / NCIMB 1366 / Fx l1 / Sio-4)</name>
    <name type="common">Flexibacter litoralis</name>
    <dbReference type="NCBI Taxonomy" id="880071"/>
    <lineage>
        <taxon>Bacteria</taxon>
        <taxon>Pseudomonadati</taxon>
        <taxon>Bacteroidota</taxon>
        <taxon>Cytophagia</taxon>
        <taxon>Cytophagales</taxon>
        <taxon>Bernardetiaceae</taxon>
        <taxon>Bernardetia</taxon>
    </lineage>
</organism>
<evidence type="ECO:0000259" key="1">
    <source>
        <dbReference type="Pfam" id="PF09537"/>
    </source>
</evidence>
<dbReference type="eggNOG" id="COG1633">
    <property type="taxonomic scope" value="Bacteria"/>
</dbReference>
<dbReference type="NCBIfam" id="TIGR02284">
    <property type="entry name" value="PA2169 family four-helix-bundle protein"/>
    <property type="match status" value="1"/>
</dbReference>
<evidence type="ECO:0000313" key="2">
    <source>
        <dbReference type="EMBL" id="AFM02535.1"/>
    </source>
</evidence>
<protein>
    <recommendedName>
        <fullName evidence="1">DUF2383 domain-containing protein</fullName>
    </recommendedName>
</protein>
<dbReference type="AlphaFoldDB" id="I4AF00"/>
<reference evidence="3" key="1">
    <citation type="submission" date="2012-06" db="EMBL/GenBank/DDBJ databases">
        <title>The complete genome of Flexibacter litoralis DSM 6794.</title>
        <authorList>
            <person name="Lucas S."/>
            <person name="Copeland A."/>
            <person name="Lapidus A."/>
            <person name="Glavina del Rio T."/>
            <person name="Dalin E."/>
            <person name="Tice H."/>
            <person name="Bruce D."/>
            <person name="Goodwin L."/>
            <person name="Pitluck S."/>
            <person name="Peters L."/>
            <person name="Ovchinnikova G."/>
            <person name="Lu M."/>
            <person name="Kyrpides N."/>
            <person name="Mavromatis K."/>
            <person name="Ivanova N."/>
            <person name="Brettin T."/>
            <person name="Detter J.C."/>
            <person name="Han C."/>
            <person name="Larimer F."/>
            <person name="Land M."/>
            <person name="Hauser L."/>
            <person name="Markowitz V."/>
            <person name="Cheng J.-F."/>
            <person name="Hugenholtz P."/>
            <person name="Woyke T."/>
            <person name="Wu D."/>
            <person name="Spring S."/>
            <person name="Lang E."/>
            <person name="Kopitz M."/>
            <person name="Brambilla E."/>
            <person name="Klenk H.-P."/>
            <person name="Eisen J.A."/>
        </authorList>
    </citation>
    <scope>NUCLEOTIDE SEQUENCE [LARGE SCALE GENOMIC DNA]</scope>
    <source>
        <strain evidence="3">ATCC 23117 / DSM 6794 / NBRC 15988 / NCIMB 1366 / Sio-4</strain>
    </source>
</reference>
<dbReference type="Proteomes" id="UP000006054">
    <property type="component" value="Chromosome"/>
</dbReference>
<accession>I4AF00</accession>
<dbReference type="STRING" id="880071.Fleli_0023"/>
<evidence type="ECO:0000313" key="3">
    <source>
        <dbReference type="Proteomes" id="UP000006054"/>
    </source>
</evidence>
<dbReference type="EMBL" id="CP003345">
    <property type="protein sequence ID" value="AFM02535.1"/>
    <property type="molecule type" value="Genomic_DNA"/>
</dbReference>
<dbReference type="HOGENOM" id="CLU_114531_2_0_10"/>
<keyword evidence="3" id="KW-1185">Reference proteome</keyword>
<dbReference type="OrthoDB" id="282393at2"/>
<dbReference type="PATRIC" id="fig|880071.3.peg.25"/>
<gene>
    <name evidence="2" type="ordered locus">Fleli_0023</name>
</gene>
<dbReference type="Pfam" id="PF09537">
    <property type="entry name" value="DUF2383"/>
    <property type="match status" value="1"/>
</dbReference>
<dbReference type="RefSeq" id="WP_014796004.1">
    <property type="nucleotide sequence ID" value="NC_018018.1"/>
</dbReference>
<feature type="domain" description="DUF2383" evidence="1">
    <location>
        <begin position="8"/>
        <end position="118"/>
    </location>
</feature>